<dbReference type="Proteomes" id="UP001470230">
    <property type="component" value="Unassembled WGS sequence"/>
</dbReference>
<proteinExistence type="inferred from homology"/>
<dbReference type="InterPro" id="IPR050767">
    <property type="entry name" value="Sel1_AlgK"/>
</dbReference>
<evidence type="ECO:0000313" key="2">
    <source>
        <dbReference type="EMBL" id="KAK8896401.1"/>
    </source>
</evidence>
<organism evidence="2 3">
    <name type="scientific">Tritrichomonas musculus</name>
    <dbReference type="NCBI Taxonomy" id="1915356"/>
    <lineage>
        <taxon>Eukaryota</taxon>
        <taxon>Metamonada</taxon>
        <taxon>Parabasalia</taxon>
        <taxon>Tritrichomonadida</taxon>
        <taxon>Tritrichomonadidae</taxon>
        <taxon>Tritrichomonas</taxon>
    </lineage>
</organism>
<dbReference type="Pfam" id="PF08238">
    <property type="entry name" value="Sel1"/>
    <property type="match status" value="3"/>
</dbReference>
<evidence type="ECO:0000313" key="3">
    <source>
        <dbReference type="Proteomes" id="UP001470230"/>
    </source>
</evidence>
<dbReference type="EMBL" id="JAPFFF010000002">
    <property type="protein sequence ID" value="KAK8896401.1"/>
    <property type="molecule type" value="Genomic_DNA"/>
</dbReference>
<dbReference type="Gene3D" id="1.25.40.10">
    <property type="entry name" value="Tetratricopeptide repeat domain"/>
    <property type="match status" value="1"/>
</dbReference>
<reference evidence="2 3" key="1">
    <citation type="submission" date="2024-04" db="EMBL/GenBank/DDBJ databases">
        <title>Tritrichomonas musculus Genome.</title>
        <authorList>
            <person name="Alves-Ferreira E."/>
            <person name="Grigg M."/>
            <person name="Lorenzi H."/>
            <person name="Galac M."/>
        </authorList>
    </citation>
    <scope>NUCLEOTIDE SEQUENCE [LARGE SCALE GENOMIC DNA]</scope>
    <source>
        <strain evidence="2 3">EAF2021</strain>
    </source>
</reference>
<comment type="caution">
    <text evidence="2">The sequence shown here is derived from an EMBL/GenBank/DDBJ whole genome shotgun (WGS) entry which is preliminary data.</text>
</comment>
<gene>
    <name evidence="2" type="ORF">M9Y10_014299</name>
</gene>
<dbReference type="PANTHER" id="PTHR11102">
    <property type="entry name" value="SEL-1-LIKE PROTEIN"/>
    <property type="match status" value="1"/>
</dbReference>
<evidence type="ECO:0000256" key="1">
    <source>
        <dbReference type="ARBA" id="ARBA00038101"/>
    </source>
</evidence>
<dbReference type="SUPFAM" id="SSF81901">
    <property type="entry name" value="HCP-like"/>
    <property type="match status" value="1"/>
</dbReference>
<comment type="similarity">
    <text evidence="1">Belongs to the sel-1 family.</text>
</comment>
<dbReference type="PANTHER" id="PTHR11102:SF160">
    <property type="entry name" value="ERAD-ASSOCIATED E3 UBIQUITIN-PROTEIN LIGASE COMPONENT HRD3"/>
    <property type="match status" value="1"/>
</dbReference>
<accession>A0ABR2L0C0</accession>
<dbReference type="InterPro" id="IPR011990">
    <property type="entry name" value="TPR-like_helical_dom_sf"/>
</dbReference>
<name>A0ABR2L0C0_9EUKA</name>
<protein>
    <submittedName>
        <fullName evidence="2">Uncharacterized protein</fullName>
    </submittedName>
</protein>
<dbReference type="InterPro" id="IPR006597">
    <property type="entry name" value="Sel1-like"/>
</dbReference>
<keyword evidence="3" id="KW-1185">Reference proteome</keyword>
<sequence length="133" mass="14659">MCFLEGDIEKVKAECEKGNANAQAQIAWRMCMNDGIPLDRPNGAKLAKKSADQGCQEGQFTYGTCLLNGLGVDENPTEAFKYFKLAADQRFGPAYQQLGDLYMEGLGCKQDEKEAEKYYKLAQDAGFNPVVAI</sequence>
<dbReference type="SMART" id="SM00671">
    <property type="entry name" value="SEL1"/>
    <property type="match status" value="3"/>
</dbReference>